<geneLocation type="plasmid" evidence="1 2">
    <name>pA82</name>
</geneLocation>
<proteinExistence type="predicted"/>
<sequence>MDTSKLDIAKDPFLSPSVENSELVRHVAPPDGADPVRMVAMFEGLASQWVSVAGAANEIHPRGSGALRAQLPHELQSSLVYWRRRLLSCDPNFHAVIKLKWAPPPPDLPGHPGTWLYSVHVDGVRAIGGTSFGSDKARATQRATQVAVDAGIFAWAFED</sequence>
<name>E3HY91_ACHXA</name>
<keyword evidence="1" id="KW-0614">Plasmid</keyword>
<dbReference type="KEGG" id="axy:AXYL_06762"/>
<reference evidence="2" key="1">
    <citation type="journal article" date="2011" name="J. Bacteriol.">
        <title>Complete genome sequence of the haloaromatic acid-degrading bacterium Achromobacter xylosoxidans A8.</title>
        <authorList>
            <person name="Strnad H."/>
            <person name="Ridl J."/>
            <person name="Paces J."/>
            <person name="Kolar M."/>
            <person name="Vlcek C."/>
            <person name="Paces V."/>
        </authorList>
    </citation>
    <scope>NUCLEOTIDE SEQUENCE [LARGE SCALE GENOMIC DNA]</scope>
    <source>
        <strain evidence="2">A8</strain>
        <plasmid evidence="2">pA82</plasmid>
    </source>
</reference>
<dbReference type="RefSeq" id="WP_013397233.1">
    <property type="nucleotide sequence ID" value="NC_014642.1"/>
</dbReference>
<protein>
    <submittedName>
        <fullName evidence="1">Uncharacterized protein</fullName>
    </submittedName>
</protein>
<dbReference type="AlphaFoldDB" id="E3HY91"/>
<dbReference type="Proteomes" id="UP000006876">
    <property type="component" value="Plasmid pA82"/>
</dbReference>
<organism evidence="1 2">
    <name type="scientific">Achromobacter xylosoxidans (strain A8)</name>
    <dbReference type="NCBI Taxonomy" id="762376"/>
    <lineage>
        <taxon>Bacteria</taxon>
        <taxon>Pseudomonadati</taxon>
        <taxon>Pseudomonadota</taxon>
        <taxon>Betaproteobacteria</taxon>
        <taxon>Burkholderiales</taxon>
        <taxon>Alcaligenaceae</taxon>
        <taxon>Achromobacter</taxon>
    </lineage>
</organism>
<evidence type="ECO:0000313" key="2">
    <source>
        <dbReference type="Proteomes" id="UP000006876"/>
    </source>
</evidence>
<dbReference type="HOGENOM" id="CLU_1657005_0_0_4"/>
<accession>E3HY91</accession>
<gene>
    <name evidence="1" type="ordered locus">AXYL_06762</name>
</gene>
<dbReference type="EMBL" id="CP002289">
    <property type="protein sequence ID" value="ADP20045.1"/>
    <property type="molecule type" value="Genomic_DNA"/>
</dbReference>
<evidence type="ECO:0000313" key="1">
    <source>
        <dbReference type="EMBL" id="ADP20045.1"/>
    </source>
</evidence>